<dbReference type="PANTHER" id="PTHR12121:SF36">
    <property type="entry name" value="ENDONUCLEASE_EXONUCLEASE_PHOSPHATASE DOMAIN-CONTAINING PROTEIN"/>
    <property type="match status" value="1"/>
</dbReference>
<keyword evidence="3" id="KW-1185">Reference proteome</keyword>
<evidence type="ECO:0000313" key="2">
    <source>
        <dbReference type="EMBL" id="CUS04341.2"/>
    </source>
</evidence>
<name>A0A160T2L0_9CHLR</name>
<accession>A0A160T2L0</accession>
<dbReference type="PANTHER" id="PTHR12121">
    <property type="entry name" value="CARBON CATABOLITE REPRESSOR PROTEIN 4"/>
    <property type="match status" value="1"/>
</dbReference>
<dbReference type="GO" id="GO:0004519">
    <property type="term" value="F:endonuclease activity"/>
    <property type="evidence" value="ECO:0007669"/>
    <property type="project" value="UniProtKB-KW"/>
</dbReference>
<dbReference type="EMBL" id="LN890655">
    <property type="protein sequence ID" value="CUS04341.2"/>
    <property type="molecule type" value="Genomic_DNA"/>
</dbReference>
<reference evidence="2" key="1">
    <citation type="submission" date="2016-01" db="EMBL/GenBank/DDBJ databases">
        <authorList>
            <person name="Mcilroy J.S."/>
            <person name="Karst M S."/>
            <person name="Albertsen M."/>
        </authorList>
    </citation>
    <scope>NUCLEOTIDE SEQUENCE</scope>
    <source>
        <strain evidence="2">Cfx-K</strain>
    </source>
</reference>
<dbReference type="Proteomes" id="UP000215027">
    <property type="component" value="Chromosome I"/>
</dbReference>
<dbReference type="KEGG" id="pbf:CFX0092_A2463"/>
<dbReference type="GO" id="GO:0000175">
    <property type="term" value="F:3'-5'-RNA exonuclease activity"/>
    <property type="evidence" value="ECO:0007669"/>
    <property type="project" value="TreeGrafter"/>
</dbReference>
<organism evidence="2 3">
    <name type="scientific">Candidatus Promineifilum breve</name>
    <dbReference type="NCBI Taxonomy" id="1806508"/>
    <lineage>
        <taxon>Bacteria</taxon>
        <taxon>Bacillati</taxon>
        <taxon>Chloroflexota</taxon>
        <taxon>Ardenticatenia</taxon>
        <taxon>Candidatus Promineifilales</taxon>
        <taxon>Candidatus Promineifilaceae</taxon>
        <taxon>Candidatus Promineifilum</taxon>
    </lineage>
</organism>
<dbReference type="SUPFAM" id="SSF56219">
    <property type="entry name" value="DNase I-like"/>
    <property type="match status" value="1"/>
</dbReference>
<keyword evidence="2" id="KW-0540">Nuclease</keyword>
<proteinExistence type="predicted"/>
<keyword evidence="2" id="KW-0255">Endonuclease</keyword>
<protein>
    <submittedName>
        <fullName evidence="2">Endonuclease/exonuclease/phosphatase</fullName>
    </submittedName>
</protein>
<keyword evidence="2" id="KW-0378">Hydrolase</keyword>
<dbReference type="Gene3D" id="3.60.10.10">
    <property type="entry name" value="Endonuclease/exonuclease/phosphatase"/>
    <property type="match status" value="1"/>
</dbReference>
<dbReference type="InterPro" id="IPR050410">
    <property type="entry name" value="CCR4/nocturin_mRNA_transcr"/>
</dbReference>
<evidence type="ECO:0000313" key="3">
    <source>
        <dbReference type="Proteomes" id="UP000215027"/>
    </source>
</evidence>
<dbReference type="InterPro" id="IPR005135">
    <property type="entry name" value="Endo/exonuclease/phosphatase"/>
</dbReference>
<dbReference type="AlphaFoldDB" id="A0A160T2L0"/>
<sequence length="259" mass="28431">MITVMTFNIRYGQADDGDNHWERRKSLVIQRIRAADPDLLGLQECRDDEQAAFVKEQLPDYDFFGVPRGGDGPTALEMAPILVRRSAFHPARQGVFWLSETPDVAGSLGWDAMFPRTATWVELVHGPTGGALIFLNTHFDLMPAAIDGAARLLVDWARRQAARRPLIVTGDFNAVKGSAAYGLLVDGHTLVDAARQVGTAGADEGTFHGFGLPVTLPIDWILVSPSFIVRDAAIDRTWQGNLYPSDHYPVIAALDWPVV</sequence>
<gene>
    <name evidence="2" type="ORF">CFX0092_A2463</name>
</gene>
<dbReference type="Pfam" id="PF03372">
    <property type="entry name" value="Exo_endo_phos"/>
    <property type="match status" value="1"/>
</dbReference>
<feature type="domain" description="Endonuclease/exonuclease/phosphatase" evidence="1">
    <location>
        <begin position="5"/>
        <end position="247"/>
    </location>
</feature>
<dbReference type="CDD" id="cd09083">
    <property type="entry name" value="EEP-1"/>
    <property type="match status" value="1"/>
</dbReference>
<evidence type="ECO:0000259" key="1">
    <source>
        <dbReference type="Pfam" id="PF03372"/>
    </source>
</evidence>
<dbReference type="InterPro" id="IPR036691">
    <property type="entry name" value="Endo/exonu/phosph_ase_sf"/>
</dbReference>